<name>A0ABW2H3F7_9ACTN</name>
<evidence type="ECO:0000313" key="4">
    <source>
        <dbReference type="Proteomes" id="UP001596392"/>
    </source>
</evidence>
<reference evidence="4" key="1">
    <citation type="journal article" date="2019" name="Int. J. Syst. Evol. Microbiol.">
        <title>The Global Catalogue of Microorganisms (GCM) 10K type strain sequencing project: providing services to taxonomists for standard genome sequencing and annotation.</title>
        <authorList>
            <consortium name="The Broad Institute Genomics Platform"/>
            <consortium name="The Broad Institute Genome Sequencing Center for Infectious Disease"/>
            <person name="Wu L."/>
            <person name="Ma J."/>
        </authorList>
    </citation>
    <scope>NUCLEOTIDE SEQUENCE [LARGE SCALE GENOMIC DNA]</scope>
    <source>
        <strain evidence="4">CGMCC 1.9106</strain>
    </source>
</reference>
<sequence>MNAPPEPELRAAMRRLSEVAGPADLADAALQGAKGMRRKRGALTALAAVAAVAALAVPFTMRGAPPAAAPGIGLPVGAASSPPIAGECETAPMVNPTTKEVAAENLPEYVRTVLDLLPDRDDYVVQNAYDLCNPGQADISNAYTVINLGHLREHGHLTVNLYVHETSPWVPDSCADLNAIAAAGLQPQDVVFCEDAVGAQPLRYGLSYAGSLTVGAVYADHRAVVMERHDEAASAVSVEQLKAVVSSQDLLSLVPVTDGPLPTTAARGPEVKASAAPKR</sequence>
<protein>
    <submittedName>
        <fullName evidence="3">Uncharacterized protein</fullName>
    </submittedName>
</protein>
<organism evidence="3 4">
    <name type="scientific">Catellatospora aurea</name>
    <dbReference type="NCBI Taxonomy" id="1337874"/>
    <lineage>
        <taxon>Bacteria</taxon>
        <taxon>Bacillati</taxon>
        <taxon>Actinomycetota</taxon>
        <taxon>Actinomycetes</taxon>
        <taxon>Micromonosporales</taxon>
        <taxon>Micromonosporaceae</taxon>
        <taxon>Catellatospora</taxon>
    </lineage>
</organism>
<comment type="caution">
    <text evidence="3">The sequence shown here is derived from an EMBL/GenBank/DDBJ whole genome shotgun (WGS) entry which is preliminary data.</text>
</comment>
<feature type="region of interest" description="Disordered" evidence="1">
    <location>
        <begin position="258"/>
        <end position="279"/>
    </location>
</feature>
<keyword evidence="4" id="KW-1185">Reference proteome</keyword>
<feature type="transmembrane region" description="Helical" evidence="2">
    <location>
        <begin position="41"/>
        <end position="61"/>
    </location>
</feature>
<keyword evidence="2" id="KW-1133">Transmembrane helix</keyword>
<accession>A0ABW2H3F7</accession>
<dbReference type="RefSeq" id="WP_376809520.1">
    <property type="nucleotide sequence ID" value="NZ_JBHTAC010000043.1"/>
</dbReference>
<evidence type="ECO:0000256" key="2">
    <source>
        <dbReference type="SAM" id="Phobius"/>
    </source>
</evidence>
<gene>
    <name evidence="3" type="ORF">ACFQO7_29950</name>
</gene>
<evidence type="ECO:0000313" key="3">
    <source>
        <dbReference type="EMBL" id="MFC7246725.1"/>
    </source>
</evidence>
<dbReference type="Proteomes" id="UP001596392">
    <property type="component" value="Unassembled WGS sequence"/>
</dbReference>
<keyword evidence="2" id="KW-0472">Membrane</keyword>
<keyword evidence="2" id="KW-0812">Transmembrane</keyword>
<evidence type="ECO:0000256" key="1">
    <source>
        <dbReference type="SAM" id="MobiDB-lite"/>
    </source>
</evidence>
<proteinExistence type="predicted"/>
<dbReference type="EMBL" id="JBHTAC010000043">
    <property type="protein sequence ID" value="MFC7246725.1"/>
    <property type="molecule type" value="Genomic_DNA"/>
</dbReference>